<organism evidence="1 2">
    <name type="scientific">Cucurbitaria berberidis CBS 394.84</name>
    <dbReference type="NCBI Taxonomy" id="1168544"/>
    <lineage>
        <taxon>Eukaryota</taxon>
        <taxon>Fungi</taxon>
        <taxon>Dikarya</taxon>
        <taxon>Ascomycota</taxon>
        <taxon>Pezizomycotina</taxon>
        <taxon>Dothideomycetes</taxon>
        <taxon>Pleosporomycetidae</taxon>
        <taxon>Pleosporales</taxon>
        <taxon>Pleosporineae</taxon>
        <taxon>Cucurbitariaceae</taxon>
        <taxon>Cucurbitaria</taxon>
    </lineage>
</organism>
<dbReference type="GeneID" id="63853945"/>
<evidence type="ECO:0000313" key="1">
    <source>
        <dbReference type="EMBL" id="KAF1851742.1"/>
    </source>
</evidence>
<reference evidence="1" key="1">
    <citation type="submission" date="2020-01" db="EMBL/GenBank/DDBJ databases">
        <authorList>
            <consortium name="DOE Joint Genome Institute"/>
            <person name="Haridas S."/>
            <person name="Albert R."/>
            <person name="Binder M."/>
            <person name="Bloem J."/>
            <person name="Labutti K."/>
            <person name="Salamov A."/>
            <person name="Andreopoulos B."/>
            <person name="Baker S.E."/>
            <person name="Barry K."/>
            <person name="Bills G."/>
            <person name="Bluhm B.H."/>
            <person name="Cannon C."/>
            <person name="Castanera R."/>
            <person name="Culley D.E."/>
            <person name="Daum C."/>
            <person name="Ezra D."/>
            <person name="Gonzalez J.B."/>
            <person name="Henrissat B."/>
            <person name="Kuo A."/>
            <person name="Liang C."/>
            <person name="Lipzen A."/>
            <person name="Lutzoni F."/>
            <person name="Magnuson J."/>
            <person name="Mondo S."/>
            <person name="Nolan M."/>
            <person name="Ohm R."/>
            <person name="Pangilinan J."/>
            <person name="Park H.-J."/>
            <person name="Ramirez L."/>
            <person name="Alfaro M."/>
            <person name="Sun H."/>
            <person name="Tritt A."/>
            <person name="Yoshinaga Y."/>
            <person name="Zwiers L.-H."/>
            <person name="Turgeon B.G."/>
            <person name="Goodwin S.B."/>
            <person name="Spatafora J.W."/>
            <person name="Crous P.W."/>
            <person name="Grigoriev I.V."/>
        </authorList>
    </citation>
    <scope>NUCLEOTIDE SEQUENCE</scope>
    <source>
        <strain evidence="1">CBS 394.84</strain>
    </source>
</reference>
<accession>A0A9P4GUV3</accession>
<keyword evidence="2" id="KW-1185">Reference proteome</keyword>
<gene>
    <name evidence="1" type="ORF">K460DRAFT_40407</name>
</gene>
<name>A0A9P4GUV3_9PLEO</name>
<protein>
    <submittedName>
        <fullName evidence="1">Uncharacterized protein</fullName>
    </submittedName>
</protein>
<dbReference type="AlphaFoldDB" id="A0A9P4GUV3"/>
<proteinExistence type="predicted"/>
<dbReference type="Proteomes" id="UP000800039">
    <property type="component" value="Unassembled WGS sequence"/>
</dbReference>
<comment type="caution">
    <text evidence="1">The sequence shown here is derived from an EMBL/GenBank/DDBJ whole genome shotgun (WGS) entry which is preliminary data.</text>
</comment>
<sequence length="155" mass="17033">MRRLDTPCRCNSREDVFYARREDRARSLVAVQKARKKLFPFSPFQYHPHVHIFHGPLANPFLSCCLGQCPTQVSLPRGLAHSTSAEPPNPLLRSSLDRGPRLLSHDEIVSVSGCVEIAPVASVFASGRALSFPEGLPSVLNFSSPSIAIHNMDTA</sequence>
<dbReference type="EMBL" id="ML976614">
    <property type="protein sequence ID" value="KAF1851742.1"/>
    <property type="molecule type" value="Genomic_DNA"/>
</dbReference>
<evidence type="ECO:0000313" key="2">
    <source>
        <dbReference type="Proteomes" id="UP000800039"/>
    </source>
</evidence>
<dbReference type="RefSeq" id="XP_040794305.1">
    <property type="nucleotide sequence ID" value="XM_040936695.1"/>
</dbReference>